<evidence type="ECO:0000256" key="1">
    <source>
        <dbReference type="ARBA" id="ARBA00023186"/>
    </source>
</evidence>
<evidence type="ECO:0000313" key="3">
    <source>
        <dbReference type="EMBL" id="GAC50400.1"/>
    </source>
</evidence>
<feature type="compositionally biased region" description="Basic and acidic residues" evidence="2">
    <location>
        <begin position="21"/>
        <end position="30"/>
    </location>
</feature>
<dbReference type="InterPro" id="IPR009012">
    <property type="entry name" value="GrpE_head"/>
</dbReference>
<dbReference type="EMBL" id="BANR01000024">
    <property type="protein sequence ID" value="GAC50400.1"/>
    <property type="molecule type" value="Genomic_DNA"/>
</dbReference>
<evidence type="ECO:0008006" key="5">
    <source>
        <dbReference type="Google" id="ProtNLM"/>
    </source>
</evidence>
<reference evidence="3 4" key="1">
    <citation type="submission" date="2012-12" db="EMBL/GenBank/DDBJ databases">
        <title>Whole genome shotgun sequence of Gordonia aichiensis NBRC 108223.</title>
        <authorList>
            <person name="Isaki-Nakamura S."/>
            <person name="Hosoyama A."/>
            <person name="Tsuchikane K."/>
            <person name="Ando Y."/>
            <person name="Baba S."/>
            <person name="Ohji S."/>
            <person name="Hamada M."/>
            <person name="Tamura T."/>
            <person name="Yamazoe A."/>
            <person name="Yamazaki S."/>
            <person name="Fujita N."/>
        </authorList>
    </citation>
    <scope>NUCLEOTIDE SEQUENCE [LARGE SCALE GENOMIC DNA]</scope>
    <source>
        <strain evidence="3 4">NBRC 108223</strain>
    </source>
</reference>
<evidence type="ECO:0000313" key="4">
    <source>
        <dbReference type="Proteomes" id="UP000010988"/>
    </source>
</evidence>
<dbReference type="InterPro" id="IPR000740">
    <property type="entry name" value="GrpE"/>
</dbReference>
<name>L7KNE9_9ACTN</name>
<gene>
    <name evidence="3" type="ORF">GOACH_24_00210</name>
</gene>
<feature type="region of interest" description="Disordered" evidence="2">
    <location>
        <begin position="1"/>
        <end position="79"/>
    </location>
</feature>
<dbReference type="AlphaFoldDB" id="L7KNE9"/>
<dbReference type="Gene3D" id="2.30.22.10">
    <property type="entry name" value="Head domain of nucleotide exchange factor GrpE"/>
    <property type="match status" value="1"/>
</dbReference>
<evidence type="ECO:0000256" key="2">
    <source>
        <dbReference type="SAM" id="MobiDB-lite"/>
    </source>
</evidence>
<dbReference type="eggNOG" id="ENOG5031W1R">
    <property type="taxonomic scope" value="Bacteria"/>
</dbReference>
<accession>L7KNE9</accession>
<dbReference type="Proteomes" id="UP000010988">
    <property type="component" value="Unassembled WGS sequence"/>
</dbReference>
<organism evidence="3 4">
    <name type="scientific">Gordonia aichiensis NBRC 108223</name>
    <dbReference type="NCBI Taxonomy" id="1220583"/>
    <lineage>
        <taxon>Bacteria</taxon>
        <taxon>Bacillati</taxon>
        <taxon>Actinomycetota</taxon>
        <taxon>Actinomycetes</taxon>
        <taxon>Mycobacteriales</taxon>
        <taxon>Gordoniaceae</taxon>
        <taxon>Gordonia</taxon>
    </lineage>
</organism>
<dbReference type="Pfam" id="PF01025">
    <property type="entry name" value="GrpE"/>
    <property type="match status" value="1"/>
</dbReference>
<dbReference type="GO" id="GO:0000774">
    <property type="term" value="F:adenyl-nucleotide exchange factor activity"/>
    <property type="evidence" value="ECO:0007669"/>
    <property type="project" value="InterPro"/>
</dbReference>
<sequence>MTFPMPGSPYSDADVPVGSGARHDHSERMETTAPPTATADEPSTSGDRPGQGIDAGSQWDPEVTAPTSEVPTASTPYGAGAADYQEVSSAEYVEGAEEAENRGGATYSAEAATLLAQMHGRFDRIESAISSENGTVARNYEQSLIVLRDRAVAAETGVSHTLLRPIARQMAALIDRVELEASRRQADPWSLTASLVDELLDILEDFGVETIECTPGTEVDKARHRVVRSSAGRSDQNDELRIVERIRQGYEIGGYVVRPAEVAAEWVSHRPTYS</sequence>
<proteinExistence type="predicted"/>
<keyword evidence="4" id="KW-1185">Reference proteome</keyword>
<dbReference type="STRING" id="1220583.GOACH_24_00210"/>
<feature type="compositionally biased region" description="Low complexity" evidence="2">
    <location>
        <begin position="31"/>
        <end position="45"/>
    </location>
</feature>
<comment type="caution">
    <text evidence="3">The sequence shown here is derived from an EMBL/GenBank/DDBJ whole genome shotgun (WGS) entry which is preliminary data.</text>
</comment>
<feature type="compositionally biased region" description="Polar residues" evidence="2">
    <location>
        <begin position="65"/>
        <end position="75"/>
    </location>
</feature>
<protein>
    <recommendedName>
        <fullName evidence="5">Nucleotide exchange factor GrpE</fullName>
    </recommendedName>
</protein>
<dbReference type="GO" id="GO:0006457">
    <property type="term" value="P:protein folding"/>
    <property type="evidence" value="ECO:0007669"/>
    <property type="project" value="InterPro"/>
</dbReference>
<dbReference type="GO" id="GO:0051087">
    <property type="term" value="F:protein-folding chaperone binding"/>
    <property type="evidence" value="ECO:0007669"/>
    <property type="project" value="InterPro"/>
</dbReference>
<dbReference type="GO" id="GO:0042803">
    <property type="term" value="F:protein homodimerization activity"/>
    <property type="evidence" value="ECO:0007669"/>
    <property type="project" value="InterPro"/>
</dbReference>
<keyword evidence="1" id="KW-0143">Chaperone</keyword>